<dbReference type="HAMAP" id="MF_00022">
    <property type="entry name" value="Glu_tRNA_synth_type1"/>
    <property type="match status" value="1"/>
</dbReference>
<dbReference type="EC" id="6.1.1.17" evidence="8"/>
<feature type="short sequence motif" description="'HIGH' region" evidence="8">
    <location>
        <begin position="13"/>
        <end position="23"/>
    </location>
</feature>
<dbReference type="Pfam" id="PF00749">
    <property type="entry name" value="tRNA-synt_1c"/>
    <property type="match status" value="1"/>
</dbReference>
<dbReference type="InterPro" id="IPR000924">
    <property type="entry name" value="Glu/Gln-tRNA-synth"/>
</dbReference>
<comment type="similarity">
    <text evidence="1 8">Belongs to the class-I aminoacyl-tRNA synthetase family. Glutamate--tRNA ligase type 1 subfamily.</text>
</comment>
<dbReference type="EMBL" id="AYXO01000012">
    <property type="protein sequence ID" value="ETA07452.1"/>
    <property type="molecule type" value="Genomic_DNA"/>
</dbReference>
<dbReference type="PANTHER" id="PTHR43311">
    <property type="entry name" value="GLUTAMATE--TRNA LIGASE"/>
    <property type="match status" value="1"/>
</dbReference>
<evidence type="ECO:0000259" key="9">
    <source>
        <dbReference type="Pfam" id="PF00749"/>
    </source>
</evidence>
<protein>
    <recommendedName>
        <fullName evidence="8">Glutamate--tRNA ligase</fullName>
        <ecNumber evidence="8">6.1.1.17</ecNumber>
    </recommendedName>
    <alternativeName>
        <fullName evidence="8">Glutamyl-tRNA synthetase</fullName>
        <shortName evidence="8">GluRS</shortName>
    </alternativeName>
</protein>
<dbReference type="PATRIC" id="fig|1423140.3.peg.1776"/>
<dbReference type="Gene3D" id="1.10.1160.10">
    <property type="entry name" value="Glutamyl-trna Synthetase, Domain 2"/>
    <property type="match status" value="1"/>
</dbReference>
<evidence type="ECO:0000313" key="11">
    <source>
        <dbReference type="EMBL" id="ETA07452.1"/>
    </source>
</evidence>
<evidence type="ECO:0000256" key="6">
    <source>
        <dbReference type="ARBA" id="ARBA00022917"/>
    </source>
</evidence>
<dbReference type="PANTHER" id="PTHR43311:SF2">
    <property type="entry name" value="GLUTAMATE--TRNA LIGASE, MITOCHONDRIAL-RELATED"/>
    <property type="match status" value="1"/>
</dbReference>
<dbReference type="AlphaFoldDB" id="W9DG67"/>
<dbReference type="SUPFAM" id="SSF52374">
    <property type="entry name" value="Nucleotidylyl transferase"/>
    <property type="match status" value="1"/>
</dbReference>
<feature type="short sequence motif" description="'KMSKS' region" evidence="8">
    <location>
        <begin position="257"/>
        <end position="261"/>
    </location>
</feature>
<organism evidence="11 12">
    <name type="scientific">Gordonia alkanivorans CGMCC 6845</name>
    <dbReference type="NCBI Taxonomy" id="1423140"/>
    <lineage>
        <taxon>Bacteria</taxon>
        <taxon>Bacillati</taxon>
        <taxon>Actinomycetota</taxon>
        <taxon>Actinomycetes</taxon>
        <taxon>Mycobacteriales</taxon>
        <taxon>Gordoniaceae</taxon>
        <taxon>Gordonia</taxon>
    </lineage>
</organism>
<dbReference type="InterPro" id="IPR004527">
    <property type="entry name" value="Glu-tRNA-ligase_bac/mito"/>
</dbReference>
<accession>W9DG67</accession>
<comment type="subcellular location">
    <subcellularLocation>
        <location evidence="8">Cytoplasm</location>
    </subcellularLocation>
</comment>
<proteinExistence type="inferred from homology"/>
<comment type="caution">
    <text evidence="11">The sequence shown here is derived from an EMBL/GenBank/DDBJ whole genome shotgun (WGS) entry which is preliminary data.</text>
</comment>
<dbReference type="GO" id="GO:0000049">
    <property type="term" value="F:tRNA binding"/>
    <property type="evidence" value="ECO:0007669"/>
    <property type="project" value="InterPro"/>
</dbReference>
<dbReference type="InterPro" id="IPR020061">
    <property type="entry name" value="Glu_tRNA_lig_a-bdl"/>
</dbReference>
<comment type="caution">
    <text evidence="8">Lacks conserved residue(s) required for the propagation of feature annotation.</text>
</comment>
<dbReference type="Pfam" id="PF19269">
    <property type="entry name" value="Anticodon_2"/>
    <property type="match status" value="1"/>
</dbReference>
<keyword evidence="12" id="KW-1185">Reference proteome</keyword>
<reference evidence="11 12" key="1">
    <citation type="journal article" date="2014" name="Genome Announc.">
        <title>Draft Genome Sequence of Gordonia alkanivorans Strain CGMCC6845, a Halotolerant Hydrocarbon-Degrading Bacterium.</title>
        <authorList>
            <person name="Wang X."/>
            <person name="Jin D."/>
            <person name="Zhou L."/>
            <person name="Wu L."/>
            <person name="An W."/>
            <person name="Zhao L."/>
        </authorList>
    </citation>
    <scope>NUCLEOTIDE SEQUENCE [LARGE SCALE GENOMIC DNA]</scope>
    <source>
        <strain evidence="11 12">CGMCC 6845</strain>
    </source>
</reference>
<name>W9DG67_9ACTN</name>
<evidence type="ECO:0000259" key="10">
    <source>
        <dbReference type="Pfam" id="PF19269"/>
    </source>
</evidence>
<keyword evidence="5 8" id="KW-0067">ATP-binding</keyword>
<gene>
    <name evidence="8" type="primary">gltX</name>
    <name evidence="11" type="ORF">V525_08835</name>
</gene>
<evidence type="ECO:0000256" key="2">
    <source>
        <dbReference type="ARBA" id="ARBA00022490"/>
    </source>
</evidence>
<dbReference type="Gene3D" id="1.10.8.70">
    <property type="entry name" value="Glutamate-tRNA synthetase, class I, anticodon-binding domain 1"/>
    <property type="match status" value="1"/>
</dbReference>
<dbReference type="InterPro" id="IPR020751">
    <property type="entry name" value="aa-tRNA-synth_I_codon-bd_sub2"/>
</dbReference>
<sequence>MTSSEAVRVRFCPSPTGTPHVGLVRTALFNFAQARHDGGTFVFRIEDTDASRDSEESYQAILDALRWLGMDWDEGPEVGGPYGPYRQSERRDIHADVVARLLEAGEAYEAFSTPEEVEARHKAAGRDPKLGYDNFDRDLTDEQREAYRAEGRKPVVRLRMPDIDLSWDDLVRGTTTIKAGTVPDFALTRASGDPLYTLVNPVDDAMMKITHVLRGEDLLSSTPRQLALYEALIRIGVADFVPKFAHLPFVMGEGNKKLSKRDPQSNLFHHRDRGFIPEGLLNYLALLGWGFSSDNDVFSIDEMIAAFDVRQVNSNPARFDQKKADAINAEHIRRLELGDFTARLKEFLVGHGHLSEPVDDVSFAALAELVQTRIQVLGDAWDLIKFVYVSDDDFTIDEKAASKNLGADAVAVLDATIAAVEPLASWTTPELQDALNAALVDGMELKPRKAFGPVRVAVTGSQVSPPLFESMEILGRDKTLARLAAAREIAGK</sequence>
<dbReference type="GO" id="GO:0008270">
    <property type="term" value="F:zinc ion binding"/>
    <property type="evidence" value="ECO:0007669"/>
    <property type="project" value="InterPro"/>
</dbReference>
<dbReference type="InterPro" id="IPR020058">
    <property type="entry name" value="Glu/Gln-tRNA-synth_Ib_cat-dom"/>
</dbReference>
<dbReference type="GO" id="GO:0004818">
    <property type="term" value="F:glutamate-tRNA ligase activity"/>
    <property type="evidence" value="ECO:0007669"/>
    <property type="project" value="UniProtKB-UniRule"/>
</dbReference>
<keyword evidence="2 8" id="KW-0963">Cytoplasm</keyword>
<dbReference type="Gene3D" id="1.10.10.350">
    <property type="match status" value="1"/>
</dbReference>
<keyword evidence="6 8" id="KW-0648">Protein biosynthesis</keyword>
<dbReference type="InterPro" id="IPR020752">
    <property type="entry name" value="Glu-tRNA-synth_I_codon-bd_sub1"/>
</dbReference>
<keyword evidence="3 8" id="KW-0436">Ligase</keyword>
<feature type="domain" description="Glutamyl/glutaminyl-tRNA synthetase class Ib catalytic" evidence="9">
    <location>
        <begin position="7"/>
        <end position="323"/>
    </location>
</feature>
<dbReference type="InterPro" id="IPR045462">
    <property type="entry name" value="aa-tRNA-synth_I_cd-bd"/>
</dbReference>
<dbReference type="Gene3D" id="3.90.800.10">
    <property type="entry name" value="Glutamyl-tRNA Synthetase, Domain 3"/>
    <property type="match status" value="1"/>
</dbReference>
<dbReference type="SUPFAM" id="SSF48163">
    <property type="entry name" value="An anticodon-binding domain of class I aminoacyl-tRNA synthetases"/>
    <property type="match status" value="1"/>
</dbReference>
<dbReference type="PRINTS" id="PR00987">
    <property type="entry name" value="TRNASYNTHGLU"/>
</dbReference>
<dbReference type="GO" id="GO:0005829">
    <property type="term" value="C:cytosol"/>
    <property type="evidence" value="ECO:0007669"/>
    <property type="project" value="TreeGrafter"/>
</dbReference>
<evidence type="ECO:0000256" key="1">
    <source>
        <dbReference type="ARBA" id="ARBA00007894"/>
    </source>
</evidence>
<dbReference type="InterPro" id="IPR033910">
    <property type="entry name" value="GluRS_core"/>
</dbReference>
<comment type="function">
    <text evidence="8">Catalyzes the attachment of glutamate to tRNA(Glu) in a two-step reaction: glutamate is first activated by ATP to form Glu-AMP and then transferred to the acceptor end of tRNA(Glu).</text>
</comment>
<dbReference type="Gene3D" id="3.40.50.620">
    <property type="entry name" value="HUPs"/>
    <property type="match status" value="1"/>
</dbReference>
<dbReference type="FunFam" id="3.40.50.620:FF:000149">
    <property type="entry name" value="Glutamate--tRNA ligase"/>
    <property type="match status" value="1"/>
</dbReference>
<dbReference type="InterPro" id="IPR014729">
    <property type="entry name" value="Rossmann-like_a/b/a_fold"/>
</dbReference>
<dbReference type="InterPro" id="IPR008925">
    <property type="entry name" value="aa_tRNA-synth_I_cd-bd_sf"/>
</dbReference>
<comment type="catalytic activity">
    <reaction evidence="8">
        <text>tRNA(Glu) + L-glutamate + ATP = L-glutamyl-tRNA(Glu) + AMP + diphosphate</text>
        <dbReference type="Rhea" id="RHEA:23540"/>
        <dbReference type="Rhea" id="RHEA-COMP:9663"/>
        <dbReference type="Rhea" id="RHEA-COMP:9680"/>
        <dbReference type="ChEBI" id="CHEBI:29985"/>
        <dbReference type="ChEBI" id="CHEBI:30616"/>
        <dbReference type="ChEBI" id="CHEBI:33019"/>
        <dbReference type="ChEBI" id="CHEBI:78442"/>
        <dbReference type="ChEBI" id="CHEBI:78520"/>
        <dbReference type="ChEBI" id="CHEBI:456215"/>
        <dbReference type="EC" id="6.1.1.17"/>
    </reaction>
</comment>
<dbReference type="NCBIfam" id="TIGR00464">
    <property type="entry name" value="gltX_bact"/>
    <property type="match status" value="1"/>
</dbReference>
<evidence type="ECO:0000313" key="12">
    <source>
        <dbReference type="Proteomes" id="UP000035035"/>
    </source>
</evidence>
<dbReference type="Proteomes" id="UP000035035">
    <property type="component" value="Unassembled WGS sequence"/>
</dbReference>
<evidence type="ECO:0000256" key="3">
    <source>
        <dbReference type="ARBA" id="ARBA00022598"/>
    </source>
</evidence>
<keyword evidence="7 8" id="KW-0030">Aminoacyl-tRNA synthetase</keyword>
<evidence type="ECO:0000256" key="8">
    <source>
        <dbReference type="HAMAP-Rule" id="MF_00022"/>
    </source>
</evidence>
<evidence type="ECO:0000256" key="7">
    <source>
        <dbReference type="ARBA" id="ARBA00023146"/>
    </source>
</evidence>
<dbReference type="GO" id="GO:0005524">
    <property type="term" value="F:ATP binding"/>
    <property type="evidence" value="ECO:0007669"/>
    <property type="project" value="UniProtKB-UniRule"/>
</dbReference>
<dbReference type="InterPro" id="IPR049940">
    <property type="entry name" value="GluQ/Sye"/>
</dbReference>
<dbReference type="HOGENOM" id="CLU_015768_6_1_11"/>
<evidence type="ECO:0000256" key="4">
    <source>
        <dbReference type="ARBA" id="ARBA00022741"/>
    </source>
</evidence>
<dbReference type="CDD" id="cd00808">
    <property type="entry name" value="GluRS_core"/>
    <property type="match status" value="1"/>
</dbReference>
<dbReference type="GO" id="GO:0006424">
    <property type="term" value="P:glutamyl-tRNA aminoacylation"/>
    <property type="evidence" value="ECO:0007669"/>
    <property type="project" value="UniProtKB-UniRule"/>
</dbReference>
<feature type="binding site" evidence="8">
    <location>
        <position position="260"/>
    </location>
    <ligand>
        <name>ATP</name>
        <dbReference type="ChEBI" id="CHEBI:30616"/>
    </ligand>
</feature>
<keyword evidence="4 8" id="KW-0547">Nucleotide-binding</keyword>
<feature type="domain" description="Aminoacyl-tRNA synthetase class I anticodon-binding" evidence="10">
    <location>
        <begin position="340"/>
        <end position="486"/>
    </location>
</feature>
<evidence type="ECO:0000256" key="5">
    <source>
        <dbReference type="ARBA" id="ARBA00022840"/>
    </source>
</evidence>
<comment type="subunit">
    <text evidence="8">Monomer.</text>
</comment>
<dbReference type="RefSeq" id="WP_035751255.1">
    <property type="nucleotide sequence ID" value="NZ_KI629794.1"/>
</dbReference>